<dbReference type="SUPFAM" id="SSF56112">
    <property type="entry name" value="Protein kinase-like (PK-like)"/>
    <property type="match status" value="1"/>
</dbReference>
<name>A0A1B2DR73_9BACL</name>
<evidence type="ECO:0000259" key="2">
    <source>
        <dbReference type="Pfam" id="PF01636"/>
    </source>
</evidence>
<evidence type="ECO:0000313" key="3">
    <source>
        <dbReference type="EMBL" id="ANY70212.1"/>
    </source>
</evidence>
<dbReference type="InterPro" id="IPR011009">
    <property type="entry name" value="Kinase-like_dom_sf"/>
</dbReference>
<feature type="domain" description="Aminoglycoside phosphotransferase" evidence="2">
    <location>
        <begin position="34"/>
        <end position="288"/>
    </location>
</feature>
<dbReference type="PANTHER" id="PTHR21064:SF6">
    <property type="entry name" value="AMINOGLYCOSIDE PHOSPHOTRANSFERASE DOMAIN-CONTAINING PROTEIN"/>
    <property type="match status" value="1"/>
</dbReference>
<protein>
    <recommendedName>
        <fullName evidence="2">Aminoglycoside phosphotransferase domain-containing protein</fullName>
    </recommendedName>
</protein>
<organism evidence="3">
    <name type="scientific">Paenibacillus sp. BIHB 4019</name>
    <dbReference type="NCBI Taxonomy" id="1870819"/>
    <lineage>
        <taxon>Bacteria</taxon>
        <taxon>Bacillati</taxon>
        <taxon>Bacillota</taxon>
        <taxon>Bacilli</taxon>
        <taxon>Bacillales</taxon>
        <taxon>Paenibacillaceae</taxon>
        <taxon>Paenibacillus</taxon>
    </lineage>
</organism>
<evidence type="ECO:0000256" key="1">
    <source>
        <dbReference type="ARBA" id="ARBA00038240"/>
    </source>
</evidence>
<proteinExistence type="inferred from homology"/>
<reference evidence="3" key="1">
    <citation type="submission" date="2016-08" db="EMBL/GenBank/DDBJ databases">
        <title>Complete Genome Seqeunce of Paenibacillus sp. BIHB 4019 from tea rhizoplane.</title>
        <authorList>
            <person name="Thakur R."/>
            <person name="Swarnkar M.K."/>
            <person name="Gulati A."/>
        </authorList>
    </citation>
    <scope>NUCLEOTIDE SEQUENCE [LARGE SCALE GENOMIC DNA]</scope>
    <source>
        <strain evidence="3">BIHB4019</strain>
    </source>
</reference>
<gene>
    <name evidence="3" type="ORF">BBD42_29675</name>
</gene>
<dbReference type="PANTHER" id="PTHR21064">
    <property type="entry name" value="AMINOGLYCOSIDE PHOSPHOTRANSFERASE DOMAIN-CONTAINING PROTEIN-RELATED"/>
    <property type="match status" value="1"/>
</dbReference>
<accession>A0A1B2DR73</accession>
<dbReference type="Gene3D" id="3.90.1200.10">
    <property type="match status" value="1"/>
</dbReference>
<dbReference type="GO" id="GO:0004413">
    <property type="term" value="F:homoserine kinase activity"/>
    <property type="evidence" value="ECO:0007669"/>
    <property type="project" value="TreeGrafter"/>
</dbReference>
<dbReference type="InterPro" id="IPR050249">
    <property type="entry name" value="Pseudomonas-type_ThrB"/>
</dbReference>
<dbReference type="GO" id="GO:0009088">
    <property type="term" value="P:threonine biosynthetic process"/>
    <property type="evidence" value="ECO:0007669"/>
    <property type="project" value="TreeGrafter"/>
</dbReference>
<dbReference type="AlphaFoldDB" id="A0A1B2DR73"/>
<dbReference type="Pfam" id="PF01636">
    <property type="entry name" value="APH"/>
    <property type="match status" value="1"/>
</dbReference>
<dbReference type="RefSeq" id="WP_099521141.1">
    <property type="nucleotide sequence ID" value="NZ_CP016808.1"/>
</dbReference>
<dbReference type="InterPro" id="IPR002575">
    <property type="entry name" value="Aminoglycoside_PTrfase"/>
</dbReference>
<sequence>MKANLFVQDDNRLVQEAIGRFALERVAFVPLESYESGVYAWEWKGRKFILKMTRKSRRTREQLMGEIDFVQFVASHGVSVARPIVARSGQYVENIGSSIKGMEGIDGMVDIDGKMDGEGSGGSSGYWAYAFEWAEGERVSPSHHGSKLYKVWGMAMGQLHSLAALYEPKQPEWARPRWEESELLPTLELCALSSLPELRSAADTWMTKVSRIPERTGEFGLIHNDMHPRNFHWNGEDIVMFDFDGLTHHHYASDIAVALYYGLAEHSRASESSWSPELFLHDFLEGYSVCRTVSAELQRHIPDWMMFRHIQLYMSYFRSWGERPAGITERWTLSRYRKDIIGGTLFGRKPENLA</sequence>
<comment type="similarity">
    <text evidence="1">Belongs to the pseudomonas-type ThrB family.</text>
</comment>
<dbReference type="EMBL" id="CP016808">
    <property type="protein sequence ID" value="ANY70212.1"/>
    <property type="molecule type" value="Genomic_DNA"/>
</dbReference>